<protein>
    <recommendedName>
        <fullName evidence="1">J domain-containing protein</fullName>
    </recommendedName>
</protein>
<dbReference type="Pfam" id="PF00226">
    <property type="entry name" value="DnaJ"/>
    <property type="match status" value="1"/>
</dbReference>
<dbReference type="Gramene" id="EOY02947">
    <property type="protein sequence ID" value="EOY02947"/>
    <property type="gene ID" value="TCM_017343"/>
</dbReference>
<dbReference type="CDD" id="cd06257">
    <property type="entry name" value="DnaJ"/>
    <property type="match status" value="1"/>
</dbReference>
<proteinExistence type="predicted"/>
<dbReference type="PANTHER" id="PTHR47374:SF2">
    <property type="entry name" value="OS01G0927400 PROTEIN"/>
    <property type="match status" value="1"/>
</dbReference>
<evidence type="ECO:0000313" key="2">
    <source>
        <dbReference type="EMBL" id="EOY02947.1"/>
    </source>
</evidence>
<dbReference type="InterPro" id="IPR036869">
    <property type="entry name" value="J_dom_sf"/>
</dbReference>
<dbReference type="PROSITE" id="PS50076">
    <property type="entry name" value="DNAJ_2"/>
    <property type="match status" value="1"/>
</dbReference>
<feature type="domain" description="J" evidence="1">
    <location>
        <begin position="65"/>
        <end position="129"/>
    </location>
</feature>
<evidence type="ECO:0000259" key="1">
    <source>
        <dbReference type="PROSITE" id="PS50076"/>
    </source>
</evidence>
<dbReference type="Proteomes" id="UP000026915">
    <property type="component" value="Chromosome 4"/>
</dbReference>
<dbReference type="SMART" id="SM00271">
    <property type="entry name" value="DnaJ"/>
    <property type="match status" value="1"/>
</dbReference>
<name>A0A061EEW3_THECC</name>
<evidence type="ECO:0000313" key="3">
    <source>
        <dbReference type="Proteomes" id="UP000026915"/>
    </source>
</evidence>
<dbReference type="InterPro" id="IPR024593">
    <property type="entry name" value="DUF3444"/>
</dbReference>
<dbReference type="SUPFAM" id="SSF46565">
    <property type="entry name" value="Chaperone J-domain"/>
    <property type="match status" value="1"/>
</dbReference>
<gene>
    <name evidence="2" type="ORF">TCM_017343</name>
</gene>
<accession>A0A061EEW3</accession>
<dbReference type="InParanoid" id="A0A061EEW3"/>
<dbReference type="Pfam" id="PF11926">
    <property type="entry name" value="DUF3444"/>
    <property type="match status" value="2"/>
</dbReference>
<dbReference type="PANTHER" id="PTHR47374">
    <property type="entry name" value="ENDOSOME ANTIGEN-LIKE PROTEIN, PUTATIVE (DUF3444)-RELATED"/>
    <property type="match status" value="1"/>
</dbReference>
<dbReference type="HOGENOM" id="CLU_004676_4_0_1"/>
<dbReference type="EMBL" id="CM001882">
    <property type="protein sequence ID" value="EOY02947.1"/>
    <property type="molecule type" value="Genomic_DNA"/>
</dbReference>
<dbReference type="AlphaFoldDB" id="A0A061EEW3"/>
<dbReference type="OMA" id="HERKWYE"/>
<reference evidence="2 3" key="1">
    <citation type="journal article" date="2013" name="Genome Biol.">
        <title>The genome sequence of the most widely cultivated cacao type and its use to identify candidate genes regulating pod color.</title>
        <authorList>
            <person name="Motamayor J.C."/>
            <person name="Mockaitis K."/>
            <person name="Schmutz J."/>
            <person name="Haiminen N."/>
            <person name="Iii D.L."/>
            <person name="Cornejo O."/>
            <person name="Findley S.D."/>
            <person name="Zheng P."/>
            <person name="Utro F."/>
            <person name="Royaert S."/>
            <person name="Saski C."/>
            <person name="Jenkins J."/>
            <person name="Podicheti R."/>
            <person name="Zhao M."/>
            <person name="Scheffler B.E."/>
            <person name="Stack J.C."/>
            <person name="Feltus F.A."/>
            <person name="Mustiga G.M."/>
            <person name="Amores F."/>
            <person name="Phillips W."/>
            <person name="Marelli J.P."/>
            <person name="May G.D."/>
            <person name="Shapiro H."/>
            <person name="Ma J."/>
            <person name="Bustamante C.D."/>
            <person name="Schnell R.J."/>
            <person name="Main D."/>
            <person name="Gilbert D."/>
            <person name="Parida L."/>
            <person name="Kuhn D.N."/>
        </authorList>
    </citation>
    <scope>NUCLEOTIDE SEQUENCE [LARGE SCALE GENOMIC DNA]</scope>
    <source>
        <strain evidence="3">cv. Matina 1-6</strain>
    </source>
</reference>
<keyword evidence="3" id="KW-1185">Reference proteome</keyword>
<dbReference type="eggNOG" id="ENOG502QYTS">
    <property type="taxonomic scope" value="Eukaryota"/>
</dbReference>
<dbReference type="Gene3D" id="1.10.287.110">
    <property type="entry name" value="DnaJ domain"/>
    <property type="match status" value="1"/>
</dbReference>
<sequence>MVYIVPKDLQEIEVAKEKISGRDFLGARKMLLQVKRDFPAVDNISGMIAVCDILFSAALKFMDFDFYFVLQIPPEATSSEIKSKYNKFTALLEPILNNFPGAASALRIIQDAFSVLLHQEKRKMFDIKRARKLESCESRISNENNVMDSQLATEILIQRHENSRSSKRWRMGFYKAGDGYGNIYESNSMEIVSKIITDAKVSTYLGERQVHDSKLPTQSVICEGSIVGEQKKEIYDQEESWTACAMSSIGTMAGKPHDKFSPSMFLSDPSKKSSRLENCNQDYYTFDNTRNAALYSVGQIARQLVQPVPVTAHERKWYELKMPVVCGSFNLDRNERTVVEPTLLSHLISTHASEQIETYPQTDVVVKRLVKIQGPKSVFRRCTNNDSDHSFAIPAKSLYKFSHRIPAYRFADQEMDRVSDEMFELNHSAAPGVLDWDMTRGSRCQSTLTLNHATPLHKPSNAENSKDISWLQDNLPFASGLFRCGETTLNLDLARFSHTVKCEKIGEESLYRIYPEKGEFWALHKNRDGARKRADFKSHHQYQIVEIVKDFSEESGLIAVSLIEVPGRKSFFKRQLQNGHELCQTVTRKEMVRFSHQEPAYTVEGIELYGIPRGSWHLEPDALPPKLSTTVHLWNLDAR</sequence>
<organism evidence="2 3">
    <name type="scientific">Theobroma cacao</name>
    <name type="common">Cacao</name>
    <name type="synonym">Cocoa</name>
    <dbReference type="NCBI Taxonomy" id="3641"/>
    <lineage>
        <taxon>Eukaryota</taxon>
        <taxon>Viridiplantae</taxon>
        <taxon>Streptophyta</taxon>
        <taxon>Embryophyta</taxon>
        <taxon>Tracheophyta</taxon>
        <taxon>Spermatophyta</taxon>
        <taxon>Magnoliopsida</taxon>
        <taxon>eudicotyledons</taxon>
        <taxon>Gunneridae</taxon>
        <taxon>Pentapetalae</taxon>
        <taxon>rosids</taxon>
        <taxon>malvids</taxon>
        <taxon>Malvales</taxon>
        <taxon>Malvaceae</taxon>
        <taxon>Byttnerioideae</taxon>
        <taxon>Theobroma</taxon>
    </lineage>
</organism>
<dbReference type="InterPro" id="IPR001623">
    <property type="entry name" value="DnaJ_domain"/>
</dbReference>